<organism evidence="2 3">
    <name type="scientific">Luteimonas padinae</name>
    <dbReference type="NCBI Taxonomy" id="1714359"/>
    <lineage>
        <taxon>Bacteria</taxon>
        <taxon>Pseudomonadati</taxon>
        <taxon>Pseudomonadota</taxon>
        <taxon>Gammaproteobacteria</taxon>
        <taxon>Lysobacterales</taxon>
        <taxon>Lysobacteraceae</taxon>
        <taxon>Luteimonas</taxon>
    </lineage>
</organism>
<dbReference type="RefSeq" id="WP_229822961.1">
    <property type="nucleotide sequence ID" value="NZ_BMZT01000001.1"/>
</dbReference>
<dbReference type="Pfam" id="PF19662">
    <property type="entry name" value="DUF6165"/>
    <property type="match status" value="1"/>
</dbReference>
<feature type="region of interest" description="Disordered" evidence="1">
    <location>
        <begin position="1"/>
        <end position="31"/>
    </location>
</feature>
<sequence>MTARPAGDPDDTVPPRIHAAAEHAPVSAPDRQATISVPVSVGELADKLSILHIKHERIQDPAKRAHVAEEMAGLRPIWDGVVASNPELAGHYDRLKAVNELMWDVQDGLRAREAAKTFDAEFIELARAVAVRNGERVAIKNGINRLAGSAFIEEKQYQAGQ</sequence>
<comment type="caution">
    <text evidence="2">The sequence shown here is derived from an EMBL/GenBank/DDBJ whole genome shotgun (WGS) entry which is preliminary data.</text>
</comment>
<evidence type="ECO:0000313" key="2">
    <source>
        <dbReference type="EMBL" id="MFC0716255.1"/>
    </source>
</evidence>
<protein>
    <submittedName>
        <fullName evidence="2">DUF6165 family protein</fullName>
    </submittedName>
</protein>
<proteinExistence type="predicted"/>
<reference evidence="2 3" key="1">
    <citation type="submission" date="2024-09" db="EMBL/GenBank/DDBJ databases">
        <authorList>
            <person name="Sun Q."/>
            <person name="Mori K."/>
        </authorList>
    </citation>
    <scope>NUCLEOTIDE SEQUENCE [LARGE SCALE GENOMIC DNA]</scope>
    <source>
        <strain evidence="2 3">KCTC 52403</strain>
    </source>
</reference>
<evidence type="ECO:0000256" key="1">
    <source>
        <dbReference type="SAM" id="MobiDB-lite"/>
    </source>
</evidence>
<name>A0ABV6SS54_9GAMM</name>
<accession>A0ABV6SS54</accession>
<keyword evidence="3" id="KW-1185">Reference proteome</keyword>
<gene>
    <name evidence="2" type="ORF">ACFFFU_00515</name>
</gene>
<evidence type="ECO:0000313" key="3">
    <source>
        <dbReference type="Proteomes" id="UP001589898"/>
    </source>
</evidence>
<dbReference type="Proteomes" id="UP001589898">
    <property type="component" value="Unassembled WGS sequence"/>
</dbReference>
<dbReference type="EMBL" id="JBHLTF010000001">
    <property type="protein sequence ID" value="MFC0716255.1"/>
    <property type="molecule type" value="Genomic_DNA"/>
</dbReference>
<dbReference type="InterPro" id="IPR046163">
    <property type="entry name" value="DUF6165"/>
</dbReference>